<dbReference type="AlphaFoldDB" id="A0A3M7C5V3"/>
<dbReference type="Proteomes" id="UP000270230">
    <property type="component" value="Unassembled WGS sequence"/>
</dbReference>
<protein>
    <recommendedName>
        <fullName evidence="6">Protein root UVB sensitive/RUS domain-containing protein</fullName>
    </recommendedName>
</protein>
<dbReference type="InterPro" id="IPR006968">
    <property type="entry name" value="RUS_fam"/>
</dbReference>
<evidence type="ECO:0000256" key="1">
    <source>
        <dbReference type="ARBA" id="ARBA00004370"/>
    </source>
</evidence>
<dbReference type="GO" id="GO:0016020">
    <property type="term" value="C:membrane"/>
    <property type="evidence" value="ECO:0007669"/>
    <property type="project" value="UniProtKB-SubCell"/>
</dbReference>
<comment type="similarity">
    <text evidence="2">Belongs to the RUS1 family.</text>
</comment>
<comment type="subcellular location">
    <subcellularLocation>
        <location evidence="1">Membrane</location>
    </subcellularLocation>
</comment>
<feature type="domain" description="Protein root UVB sensitive/RUS" evidence="6">
    <location>
        <begin position="40"/>
        <end position="275"/>
    </location>
</feature>
<comment type="caution">
    <text evidence="7">The sequence shown here is derived from an EMBL/GenBank/DDBJ whole genome shotgun (WGS) entry which is preliminary data.</text>
</comment>
<evidence type="ECO:0000256" key="5">
    <source>
        <dbReference type="ARBA" id="ARBA00023136"/>
    </source>
</evidence>
<evidence type="ECO:0000256" key="4">
    <source>
        <dbReference type="ARBA" id="ARBA00022989"/>
    </source>
</evidence>
<proteinExistence type="inferred from homology"/>
<dbReference type="PANTHER" id="PTHR12770">
    <property type="entry name" value="RUS1 FAMILY PROTEIN C16ORF58"/>
    <property type="match status" value="1"/>
</dbReference>
<dbReference type="PANTHER" id="PTHR12770:SF31">
    <property type="entry name" value="RUS FAMILY MEMBER 1"/>
    <property type="match status" value="1"/>
</dbReference>
<reference evidence="7 8" key="1">
    <citation type="journal article" date="2018" name="BMC Genomics">
        <title>Genomic evidence for intraspecific hybridization in a clonal and extremely halotolerant yeast.</title>
        <authorList>
            <person name="Gostincar C."/>
            <person name="Stajich J.E."/>
            <person name="Zupancic J."/>
            <person name="Zalar P."/>
            <person name="Gunde-Cimerman N."/>
        </authorList>
    </citation>
    <scope>NUCLEOTIDE SEQUENCE [LARGE SCALE GENOMIC DNA]</scope>
    <source>
        <strain evidence="7 8">EXF-151</strain>
    </source>
</reference>
<dbReference type="OrthoDB" id="364779at2759"/>
<evidence type="ECO:0000256" key="2">
    <source>
        <dbReference type="ARBA" id="ARBA00007558"/>
    </source>
</evidence>
<keyword evidence="3" id="KW-0812">Transmembrane</keyword>
<name>A0A3M7C5V3_HORWE</name>
<dbReference type="Pfam" id="PF04884">
    <property type="entry name" value="UVB_sens_prot"/>
    <property type="match status" value="1"/>
</dbReference>
<dbReference type="EMBL" id="QWIN01000748">
    <property type="protein sequence ID" value="RMY47395.1"/>
    <property type="molecule type" value="Genomic_DNA"/>
</dbReference>
<keyword evidence="5" id="KW-0472">Membrane</keyword>
<accession>A0A3M7C5V3</accession>
<dbReference type="InterPro" id="IPR054549">
    <property type="entry name" value="UVB_sens_RUS_dom"/>
</dbReference>
<evidence type="ECO:0000313" key="7">
    <source>
        <dbReference type="EMBL" id="RMY47395.1"/>
    </source>
</evidence>
<evidence type="ECO:0000256" key="3">
    <source>
        <dbReference type="ARBA" id="ARBA00022692"/>
    </source>
</evidence>
<organism evidence="7 8">
    <name type="scientific">Hortaea werneckii</name>
    <name type="common">Black yeast</name>
    <name type="synonym">Cladosporium werneckii</name>
    <dbReference type="NCBI Taxonomy" id="91943"/>
    <lineage>
        <taxon>Eukaryota</taxon>
        <taxon>Fungi</taxon>
        <taxon>Dikarya</taxon>
        <taxon>Ascomycota</taxon>
        <taxon>Pezizomycotina</taxon>
        <taxon>Dothideomycetes</taxon>
        <taxon>Dothideomycetidae</taxon>
        <taxon>Mycosphaerellales</taxon>
        <taxon>Teratosphaeriaceae</taxon>
        <taxon>Hortaea</taxon>
    </lineage>
</organism>
<keyword evidence="4" id="KW-1133">Transmembrane helix</keyword>
<gene>
    <name evidence="7" type="ORF">D0865_08697</name>
</gene>
<evidence type="ECO:0000313" key="8">
    <source>
        <dbReference type="Proteomes" id="UP000270230"/>
    </source>
</evidence>
<evidence type="ECO:0000259" key="6">
    <source>
        <dbReference type="Pfam" id="PF04884"/>
    </source>
</evidence>
<sequence>MSEKRLDFIEHDEAGNVTATYVSSPENSEGMSRVDVILPEKTKSVGQRLLDVFLPVGYPHSVTDDYLEYQIYDSLQAFSSSIAGLLSSRAVLSSVGVGDSSASPTAALLLSILQESAGRIATILFAHRFGTSLEPECKMYRLLADVLNDFAFVLDCLSPAFPKPVRIVVLSFSSVLRALCGVAAGSAKASLSAHFAQWGNLGELNAKDSSQETVISLMGMLAGSLVVSWVTSQTATWATLILLLSIHLETNRRAVRSVSMRTLNRQRATLVYHQLRQGRVPKPEDVSSRERIFEKDGILRDAQGETIGWCSFQSSVKPLFERQQLNEHSKTGSFSIDGQFLAKLMKTFEQERYIISIVPTHDESQCRLAIFLKQGATTLDCVSAWWRCLAVAEAAKAARGNAAFDEASSSDRHLMLLRDTTVRAMQEKYVGDLKAAGWDLEGNALETRSSMRMSTSG</sequence>
<dbReference type="VEuPathDB" id="FungiDB:BTJ68_04659"/>